<dbReference type="EMBL" id="JACGWO010000001">
    <property type="protein sequence ID" value="KAK4438584.1"/>
    <property type="molecule type" value="Genomic_DNA"/>
</dbReference>
<keyword evidence="3" id="KW-1185">Reference proteome</keyword>
<accession>A0AAE1YY33</accession>
<evidence type="ECO:0000256" key="1">
    <source>
        <dbReference type="SAM" id="MobiDB-lite"/>
    </source>
</evidence>
<dbReference type="AlphaFoldDB" id="A0AAE1YY33"/>
<reference evidence="2" key="1">
    <citation type="submission" date="2020-06" db="EMBL/GenBank/DDBJ databases">
        <authorList>
            <person name="Li T."/>
            <person name="Hu X."/>
            <person name="Zhang T."/>
            <person name="Song X."/>
            <person name="Zhang H."/>
            <person name="Dai N."/>
            <person name="Sheng W."/>
            <person name="Hou X."/>
            <person name="Wei L."/>
        </authorList>
    </citation>
    <scope>NUCLEOTIDE SEQUENCE</scope>
    <source>
        <strain evidence="2">3651</strain>
        <tissue evidence="2">Leaf</tissue>
    </source>
</reference>
<reference evidence="2" key="2">
    <citation type="journal article" date="2024" name="Plant">
        <title>Genomic evolution and insights into agronomic trait innovations of Sesamum species.</title>
        <authorList>
            <person name="Miao H."/>
            <person name="Wang L."/>
            <person name="Qu L."/>
            <person name="Liu H."/>
            <person name="Sun Y."/>
            <person name="Le M."/>
            <person name="Wang Q."/>
            <person name="Wei S."/>
            <person name="Zheng Y."/>
            <person name="Lin W."/>
            <person name="Duan Y."/>
            <person name="Cao H."/>
            <person name="Xiong S."/>
            <person name="Wang X."/>
            <person name="Wei L."/>
            <person name="Li C."/>
            <person name="Ma Q."/>
            <person name="Ju M."/>
            <person name="Zhao R."/>
            <person name="Li G."/>
            <person name="Mu C."/>
            <person name="Tian Q."/>
            <person name="Mei H."/>
            <person name="Zhang T."/>
            <person name="Gao T."/>
            <person name="Zhang H."/>
        </authorList>
    </citation>
    <scope>NUCLEOTIDE SEQUENCE</scope>
    <source>
        <strain evidence="2">3651</strain>
    </source>
</reference>
<name>A0AAE1YY33_9LAMI</name>
<feature type="region of interest" description="Disordered" evidence="1">
    <location>
        <begin position="1"/>
        <end position="52"/>
    </location>
</feature>
<evidence type="ECO:0000313" key="2">
    <source>
        <dbReference type="EMBL" id="KAK4438584.1"/>
    </source>
</evidence>
<feature type="compositionally biased region" description="Polar residues" evidence="1">
    <location>
        <begin position="10"/>
        <end position="24"/>
    </location>
</feature>
<organism evidence="2 3">
    <name type="scientific">Sesamum alatum</name>
    <dbReference type="NCBI Taxonomy" id="300844"/>
    <lineage>
        <taxon>Eukaryota</taxon>
        <taxon>Viridiplantae</taxon>
        <taxon>Streptophyta</taxon>
        <taxon>Embryophyta</taxon>
        <taxon>Tracheophyta</taxon>
        <taxon>Spermatophyta</taxon>
        <taxon>Magnoliopsida</taxon>
        <taxon>eudicotyledons</taxon>
        <taxon>Gunneridae</taxon>
        <taxon>Pentapetalae</taxon>
        <taxon>asterids</taxon>
        <taxon>lamiids</taxon>
        <taxon>Lamiales</taxon>
        <taxon>Pedaliaceae</taxon>
        <taxon>Sesamum</taxon>
    </lineage>
</organism>
<comment type="caution">
    <text evidence="2">The sequence shown here is derived from an EMBL/GenBank/DDBJ whole genome shotgun (WGS) entry which is preliminary data.</text>
</comment>
<evidence type="ECO:0000313" key="3">
    <source>
        <dbReference type="Proteomes" id="UP001293254"/>
    </source>
</evidence>
<gene>
    <name evidence="2" type="ORF">Salat_0192900</name>
</gene>
<proteinExistence type="predicted"/>
<sequence length="124" mass="13975">MWPRRGLPKQGTSSRCRIQRQTDWGCQAEGIKSSRGNPGSPRGRHRGWSPRNLCGPPCPGYSRWRWMRPRLHLWLGPWTRIFTWVTVPLQQGGRPPNGPRGKQGRRSVASRVMRGAANGVGALV</sequence>
<protein>
    <submittedName>
        <fullName evidence="2">Uncharacterized protein</fullName>
    </submittedName>
</protein>
<dbReference type="Proteomes" id="UP001293254">
    <property type="component" value="Unassembled WGS sequence"/>
</dbReference>